<organism evidence="4 5">
    <name type="scientific">Chlorogloeopsis fritschii PCC 6912</name>
    <dbReference type="NCBI Taxonomy" id="211165"/>
    <lineage>
        <taxon>Bacteria</taxon>
        <taxon>Bacillati</taxon>
        <taxon>Cyanobacteriota</taxon>
        <taxon>Cyanophyceae</taxon>
        <taxon>Nostocales</taxon>
        <taxon>Chlorogloeopsidaceae</taxon>
        <taxon>Chlorogloeopsis</taxon>
    </lineage>
</organism>
<dbReference type="PROSITE" id="PS50005">
    <property type="entry name" value="TPR"/>
    <property type="match status" value="1"/>
</dbReference>
<evidence type="ECO:0000256" key="2">
    <source>
        <dbReference type="SAM" id="MobiDB-lite"/>
    </source>
</evidence>
<keyword evidence="1" id="KW-0802">TPR repeat</keyword>
<dbReference type="Gene3D" id="1.25.40.10">
    <property type="entry name" value="Tetratricopeptide repeat domain"/>
    <property type="match status" value="2"/>
</dbReference>
<dbReference type="Proteomes" id="UP000268857">
    <property type="component" value="Unassembled WGS sequence"/>
</dbReference>
<evidence type="ECO:0000313" key="4">
    <source>
        <dbReference type="EMBL" id="RUR86972.1"/>
    </source>
</evidence>
<dbReference type="RefSeq" id="WP_016872782.1">
    <property type="nucleotide sequence ID" value="NZ_AJLN01000081.1"/>
</dbReference>
<feature type="domain" description="CHAT" evidence="3">
    <location>
        <begin position="618"/>
        <end position="888"/>
    </location>
</feature>
<sequence>MTVLLCITTAPALAKLTQSNLSPISTSTKLSASPLQQGKALYDAGRFAEAVQVLQQAMQAYQKQKDPNRLAVTLSNLSLAYQQLGAWKEAESAIAQSLNILGYQQPSNGTQKYSSTSAAGQINTQNPKILAQTLDIKGRLQLSIGQPEEALKTWQQSADIYTQLRDRNGVVRSQINQAQALLSSGFYRRAEATLLQLNQTLQSQPDSLEKVITLRSLGDVFQLVGNLPQAQINLSQSLEIAKRLKSSAHIAASLFSLGNNARAQDQIQKAINFYQQTVRESPSSIVKVQAQLNHLSLLIEERQSEAALTLLPELQSQLEQLPPSRASIYARINFAESLAKLGNQKDNGKQEDTETRGGGDTGRRRESRSFPSSFSASSPAQLLAEAVQQARSLDDKRSQAYALGSLGSLYEQTGQWQAAQSLTQQALVLAQASNAPEIAYRWQWQLGRLLKAQGDLKGAITAYDVAVDTLQSLRSDLVAVNQDLRFNFRDSVEPVYRQSVQLLLQEQQKQPDEKALEKARQRIEALQLAELDNFFRQACLQGQRVLIDQIVDKENPTAAILYPIILPEELQVIVKIPKQPLQYYRTKISQAEVEKTVIELRRNLINPAAIKAVRLQTQKVYNWLVKPIESKLSASGVNTLVFIPDGVLRNLPMSVLYDGNQYLIEKYAVALSAGLQLFDPKPLQPQQLKALTAGLTQPPPGYYNFSPLPAIKSEIEMIAETGISTTDLLDRQFTSQALEDKVNAASFNVVHLATHGQFSSRAEHTFILAADGPINVTQFDSILRRRDETSSTPVQLLVLSACQTAAGDKRAALGLAGVAVRAGARSTVASLWQIDDESTAQLIGAFYRELKNPGITKVEALRRAQLQLLQHPNYNAPSFWSAYVLIGNWL</sequence>
<dbReference type="Pfam" id="PF12770">
    <property type="entry name" value="CHAT"/>
    <property type="match status" value="1"/>
</dbReference>
<evidence type="ECO:0000313" key="5">
    <source>
        <dbReference type="Proteomes" id="UP000268857"/>
    </source>
</evidence>
<comment type="caution">
    <text evidence="4">The sequence shown here is derived from an EMBL/GenBank/DDBJ whole genome shotgun (WGS) entry which is preliminary data.</text>
</comment>
<keyword evidence="5" id="KW-1185">Reference proteome</keyword>
<name>A0A433NRW2_CHLFR</name>
<dbReference type="Pfam" id="PF13176">
    <property type="entry name" value="TPR_7"/>
    <property type="match status" value="1"/>
</dbReference>
<dbReference type="PANTHER" id="PTHR10098">
    <property type="entry name" value="RAPSYN-RELATED"/>
    <property type="match status" value="1"/>
</dbReference>
<dbReference type="STRING" id="211165.GCA_000317285_02937"/>
<feature type="repeat" description="TPR" evidence="1">
    <location>
        <begin position="251"/>
        <end position="284"/>
    </location>
</feature>
<evidence type="ECO:0000259" key="3">
    <source>
        <dbReference type="Pfam" id="PF12770"/>
    </source>
</evidence>
<feature type="compositionally biased region" description="Basic and acidic residues" evidence="2">
    <location>
        <begin position="346"/>
        <end position="368"/>
    </location>
</feature>
<evidence type="ECO:0000256" key="1">
    <source>
        <dbReference type="PROSITE-ProRule" id="PRU00339"/>
    </source>
</evidence>
<dbReference type="AlphaFoldDB" id="A0A433NRW2"/>
<dbReference type="InterPro" id="IPR011990">
    <property type="entry name" value="TPR-like_helical_dom_sf"/>
</dbReference>
<dbReference type="OrthoDB" id="446317at2"/>
<dbReference type="SMART" id="SM00028">
    <property type="entry name" value="TPR"/>
    <property type="match status" value="7"/>
</dbReference>
<reference evidence="4 5" key="1">
    <citation type="journal article" date="2019" name="Genome Biol. Evol.">
        <title>Day and night: Metabolic profiles and evolutionary relationships of six axenic non-marine cyanobacteria.</title>
        <authorList>
            <person name="Will S.E."/>
            <person name="Henke P."/>
            <person name="Boedeker C."/>
            <person name="Huang S."/>
            <person name="Brinkmann H."/>
            <person name="Rohde M."/>
            <person name="Jarek M."/>
            <person name="Friedl T."/>
            <person name="Seufert S."/>
            <person name="Schumacher M."/>
            <person name="Overmann J."/>
            <person name="Neumann-Schaal M."/>
            <person name="Petersen J."/>
        </authorList>
    </citation>
    <scope>NUCLEOTIDE SEQUENCE [LARGE SCALE GENOMIC DNA]</scope>
    <source>
        <strain evidence="4 5">PCC 6912</strain>
    </source>
</reference>
<accession>A0A433NRW2</accession>
<dbReference type="InterPro" id="IPR019734">
    <property type="entry name" value="TPR_rpt"/>
</dbReference>
<dbReference type="PANTHER" id="PTHR10098:SF112">
    <property type="entry name" value="SLR0380 PROTEIN"/>
    <property type="match status" value="1"/>
</dbReference>
<dbReference type="EMBL" id="RSCJ01000001">
    <property type="protein sequence ID" value="RUR86972.1"/>
    <property type="molecule type" value="Genomic_DNA"/>
</dbReference>
<protein>
    <recommendedName>
        <fullName evidence="3">CHAT domain-containing protein</fullName>
    </recommendedName>
</protein>
<feature type="region of interest" description="Disordered" evidence="2">
    <location>
        <begin position="341"/>
        <end position="377"/>
    </location>
</feature>
<dbReference type="Pfam" id="PF13424">
    <property type="entry name" value="TPR_12"/>
    <property type="match status" value="2"/>
</dbReference>
<dbReference type="InterPro" id="IPR024983">
    <property type="entry name" value="CHAT_dom"/>
</dbReference>
<dbReference type="SUPFAM" id="SSF48452">
    <property type="entry name" value="TPR-like"/>
    <property type="match status" value="2"/>
</dbReference>
<proteinExistence type="predicted"/>
<gene>
    <name evidence="4" type="ORF">PCC6912_04150</name>
</gene>